<reference evidence="1 2" key="1">
    <citation type="submission" date="2024-04" db="EMBL/GenBank/DDBJ databases">
        <title>Tritrichomonas musculus Genome.</title>
        <authorList>
            <person name="Alves-Ferreira E."/>
            <person name="Grigg M."/>
            <person name="Lorenzi H."/>
            <person name="Galac M."/>
        </authorList>
    </citation>
    <scope>NUCLEOTIDE SEQUENCE [LARGE SCALE GENOMIC DNA]</scope>
    <source>
        <strain evidence="1 2">EAF2021</strain>
    </source>
</reference>
<accession>A0ABR2JFD9</accession>
<name>A0ABR2JFD9_9EUKA</name>
<dbReference type="Proteomes" id="UP001470230">
    <property type="component" value="Unassembled WGS sequence"/>
</dbReference>
<proteinExistence type="predicted"/>
<organism evidence="1 2">
    <name type="scientific">Tritrichomonas musculus</name>
    <dbReference type="NCBI Taxonomy" id="1915356"/>
    <lineage>
        <taxon>Eukaryota</taxon>
        <taxon>Metamonada</taxon>
        <taxon>Parabasalia</taxon>
        <taxon>Tritrichomonadida</taxon>
        <taxon>Tritrichomonadidae</taxon>
        <taxon>Tritrichomonas</taxon>
    </lineage>
</organism>
<keyword evidence="2" id="KW-1185">Reference proteome</keyword>
<sequence length="84" mass="9334">MSLSCSSLFGSEIIKTPQIIPKIQIKKKNIDVPNIVIVFFIEGNDITITNKKIQFAIKQTEFAAGRISDSNVSETMNQQIVPIP</sequence>
<gene>
    <name evidence="1" type="ORF">M9Y10_006468</name>
</gene>
<dbReference type="EMBL" id="JAPFFF010000012">
    <property type="protein sequence ID" value="KAK8876273.1"/>
    <property type="molecule type" value="Genomic_DNA"/>
</dbReference>
<protein>
    <submittedName>
        <fullName evidence="1">Uncharacterized protein</fullName>
    </submittedName>
</protein>
<evidence type="ECO:0000313" key="1">
    <source>
        <dbReference type="EMBL" id="KAK8876273.1"/>
    </source>
</evidence>
<comment type="caution">
    <text evidence="1">The sequence shown here is derived from an EMBL/GenBank/DDBJ whole genome shotgun (WGS) entry which is preliminary data.</text>
</comment>
<evidence type="ECO:0000313" key="2">
    <source>
        <dbReference type="Proteomes" id="UP001470230"/>
    </source>
</evidence>